<proteinExistence type="predicted"/>
<accession>A0ABV7G8F6</accession>
<evidence type="ECO:0000259" key="2">
    <source>
        <dbReference type="PROSITE" id="PS50853"/>
    </source>
</evidence>
<name>A0ABV7G8F6_9GAMM</name>
<dbReference type="RefSeq" id="WP_248936432.1">
    <property type="nucleotide sequence ID" value="NZ_JAKILF010000005.1"/>
</dbReference>
<reference evidence="4" key="1">
    <citation type="journal article" date="2019" name="Int. J. Syst. Evol. Microbiol.">
        <title>The Global Catalogue of Microorganisms (GCM) 10K type strain sequencing project: providing services to taxonomists for standard genome sequencing and annotation.</title>
        <authorList>
            <consortium name="The Broad Institute Genomics Platform"/>
            <consortium name="The Broad Institute Genome Sequencing Center for Infectious Disease"/>
            <person name="Wu L."/>
            <person name="Ma J."/>
        </authorList>
    </citation>
    <scope>NUCLEOTIDE SEQUENCE [LARGE SCALE GENOMIC DNA]</scope>
    <source>
        <strain evidence="4">KCTC 52277</strain>
    </source>
</reference>
<sequence length="1481" mass="160859">MIKAPAEALEALKSGRFFYANLYTLNLGDAYGTGTDFVLYMTDAGHSVKHLGITYQNNKGLLQVDGIARKMEAGSDKIDFKFSATEKGIVDAVNTRAYMAKAQKIERVLLDDNSKIIANWAMPIRTAWAISHEISSDRENPEVTLTADTANGNLNETNSWLTSPESHQARYPGDKIMNEADQARKAQGKQAEYTGVSAKETVPPDAVSVVYGKAEVELLPLIRFKWRTKKGLISKTKHYHTAIAAVVCAGEIESVDIKSIKIGDEIGGVQWNRMVGKHTGLTGAIRYYDQTNQDLASDPMLAAWRQYMPGDQFEKLKGMYGHGLTIVFLKFSNRDGYKDDAINITVPVKGIKCLDPRIEAKRYTTNPAIQLSDYLENKLYGAGVMGIKVNGQSIKDAANHFDKTRETQFAPNKLLETKFVVDTGEALQDNIKTFMDSAFMFTSDYYGDLMLRVEKPSTPVMDISAEDCEDTPEITAVELGDRVNMQFVTIDQYVPDPKDNTKQISVSVDVAYPSLTIPAEKAIHERWKKEDGGRNLQASESADQVMNTNHAKYIAAVLARKSRFLDEIKLTVSPIGWVLEPGDVIRYTDEIAGQTNRHLWINAVSETDEGAIDIEAVAHYDETYSPDLAEIPDPEPPATNPDMQPISEPRNLKATLATDEFYQGTITWDEPAIGADRVAQYFVAIDHEFINEGGSADSETVLTFSNVKAEEVRFDKLEAGKKYRASVIPYASDGSPGATASVEFNVGLPQPPDILEVETGSTTLVIRPRFTKQPPASYKDIRFKFWISSPGYQPSELLSLAAPPGAKELGIGHQMPVDNLLPEKTYTVYAATVTPWGESERYSQASATTKSAADIWTGAVSSDNGMGWVRSPTGSWLPNTKPINLTAEFTKPSESAPKKAAVRVTLDTTNQNFTASLVSADTGVTVKISPPGATTFTTVEFIHESGTRIAQTISLVLSGTAGRPGDPGEDGKNGKTIRVAYTKSKTKPLKPTGTVYPPSGWFADPPAISRGEFVWSSYTTADKATGTPVDDSWTSPAQMTGEIGDDGTPGTPGKDGSPGKDGRDGKTIRGVYKVAAYAPAKPIGSTIPPSGWLLAVPKSVPPGQHVFASYTWAENETTSKGSGVWTQPGQLSGSDGNNGKDGANGERGTKHLNIQAETASGWSDSLANSEFDKNYKGKVQWDSMTQYSKSRKWSITKAWMGNAWIAQEAVLDGNLLVHGTVTGTHIQGKTITGGNIAGSTITGANVVAGTLTGTHINAASHIKVGSHPAVAYLSGSHGTHRIWAGHDDPRYAKFAVDKYGNINIAGSGTIGENITVNGTVKANKIIGDIVSSKVITTKAFDNQSGTIEVMRVSVTNAMGKPVSITFSEYVCSASPGSDREERMQVIFTLQRKLSGQSDSSFVNVDYYNHIGRTGDRRDWYDTIRCHAFTDSLSASNAKYDYRILVRRFSGNVTLADRSKVTGVSGTQRVIGQIFRQGSAWS</sequence>
<feature type="compositionally biased region" description="Polar residues" evidence="1">
    <location>
        <begin position="1119"/>
        <end position="1137"/>
    </location>
</feature>
<evidence type="ECO:0000256" key="1">
    <source>
        <dbReference type="SAM" id="MobiDB-lite"/>
    </source>
</evidence>
<dbReference type="EMBL" id="JBHRTD010000001">
    <property type="protein sequence ID" value="MFC3136628.1"/>
    <property type="molecule type" value="Genomic_DNA"/>
</dbReference>
<gene>
    <name evidence="3" type="ORF">ACFOE0_00285</name>
</gene>
<dbReference type="InterPro" id="IPR003961">
    <property type="entry name" value="FN3_dom"/>
</dbReference>
<dbReference type="Pfam" id="PF24168">
    <property type="entry name" value="PB4_spike"/>
    <property type="match status" value="1"/>
</dbReference>
<dbReference type="InterPro" id="IPR057549">
    <property type="entry name" value="PB4_spike"/>
</dbReference>
<feature type="region of interest" description="Disordered" evidence="1">
    <location>
        <begin position="1024"/>
        <end position="1066"/>
    </location>
</feature>
<organism evidence="3 4">
    <name type="scientific">Shewanella submarina</name>
    <dbReference type="NCBI Taxonomy" id="2016376"/>
    <lineage>
        <taxon>Bacteria</taxon>
        <taxon>Pseudomonadati</taxon>
        <taxon>Pseudomonadota</taxon>
        <taxon>Gammaproteobacteria</taxon>
        <taxon>Alteromonadales</taxon>
        <taxon>Shewanellaceae</taxon>
        <taxon>Shewanella</taxon>
    </lineage>
</organism>
<dbReference type="Proteomes" id="UP001595621">
    <property type="component" value="Unassembled WGS sequence"/>
</dbReference>
<feature type="domain" description="Fibronectin type-III" evidence="2">
    <location>
        <begin position="648"/>
        <end position="751"/>
    </location>
</feature>
<feature type="compositionally biased region" description="Low complexity" evidence="1">
    <location>
        <begin position="1040"/>
        <end position="1055"/>
    </location>
</feature>
<comment type="caution">
    <text evidence="3">The sequence shown here is derived from an EMBL/GenBank/DDBJ whole genome shotgun (WGS) entry which is preliminary data.</text>
</comment>
<dbReference type="SMART" id="SM00060">
    <property type="entry name" value="FN3"/>
    <property type="match status" value="2"/>
</dbReference>
<dbReference type="PROSITE" id="PS50853">
    <property type="entry name" value="FN3"/>
    <property type="match status" value="1"/>
</dbReference>
<feature type="region of interest" description="Disordered" evidence="1">
    <location>
        <begin position="1119"/>
        <end position="1148"/>
    </location>
</feature>
<protein>
    <submittedName>
        <fullName evidence="3">DUF3672 domain-containing protein</fullName>
    </submittedName>
</protein>
<keyword evidence="4" id="KW-1185">Reference proteome</keyword>
<evidence type="ECO:0000313" key="3">
    <source>
        <dbReference type="EMBL" id="MFC3136628.1"/>
    </source>
</evidence>
<evidence type="ECO:0000313" key="4">
    <source>
        <dbReference type="Proteomes" id="UP001595621"/>
    </source>
</evidence>
<feature type="compositionally biased region" description="Basic and acidic residues" evidence="1">
    <location>
        <begin position="1057"/>
        <end position="1066"/>
    </location>
</feature>